<dbReference type="GO" id="GO:0009022">
    <property type="term" value="F:tRNA nucleotidyltransferase activity"/>
    <property type="evidence" value="ECO:0007669"/>
    <property type="project" value="UniProtKB-UniRule"/>
</dbReference>
<comment type="function">
    <text evidence="8">Phosphorolytic 3'-5' exoribonuclease that plays an important role in tRNA 3'-end maturation. Removes nucleotide residues following the 3'-CCA terminus of tRNAs; can also add nucleotides to the ends of RNA molecules by using nucleoside diphosphates as substrates, but this may not be physiologically important. Probably plays a role in initiation of 16S rRNA degradation (leading to ribosome degradation) during starvation.</text>
</comment>
<dbReference type="AlphaFoldDB" id="A0A0F5PNS4"/>
<feature type="binding site" evidence="8">
    <location>
        <position position="87"/>
    </location>
    <ligand>
        <name>phosphate</name>
        <dbReference type="ChEBI" id="CHEBI:43474"/>
        <note>substrate</note>
    </ligand>
</feature>
<keyword evidence="2 8" id="KW-0698">rRNA processing</keyword>
<evidence type="ECO:0000256" key="4">
    <source>
        <dbReference type="ARBA" id="ARBA00022679"/>
    </source>
</evidence>
<evidence type="ECO:0000256" key="2">
    <source>
        <dbReference type="ARBA" id="ARBA00022552"/>
    </source>
</evidence>
<comment type="caution">
    <text evidence="11">The sequence shown here is derived from an EMBL/GenBank/DDBJ whole genome shotgun (WGS) entry which is preliminary data.</text>
</comment>
<dbReference type="GO" id="GO:0008033">
    <property type="term" value="P:tRNA processing"/>
    <property type="evidence" value="ECO:0007669"/>
    <property type="project" value="UniProtKB-UniRule"/>
</dbReference>
<organism evidence="11 12">
    <name type="scientific">Caldanaerobacter subterraneus subsp. pacificus DSM 12653</name>
    <dbReference type="NCBI Taxonomy" id="391606"/>
    <lineage>
        <taxon>Bacteria</taxon>
        <taxon>Bacillati</taxon>
        <taxon>Bacillota</taxon>
        <taxon>Clostridia</taxon>
        <taxon>Thermoanaerobacterales</taxon>
        <taxon>Thermoanaerobacteraceae</taxon>
        <taxon>Caldanaerobacter</taxon>
    </lineage>
</organism>
<accession>A0A0F5PNS4</accession>
<evidence type="ECO:0000256" key="7">
    <source>
        <dbReference type="ARBA" id="ARBA00022884"/>
    </source>
</evidence>
<keyword evidence="4 8" id="KW-0808">Transferase</keyword>
<evidence type="ECO:0000259" key="10">
    <source>
        <dbReference type="Pfam" id="PF03725"/>
    </source>
</evidence>
<dbReference type="PANTHER" id="PTHR11953">
    <property type="entry name" value="EXOSOME COMPLEX COMPONENT"/>
    <property type="match status" value="1"/>
</dbReference>
<reference evidence="11 12" key="1">
    <citation type="submission" date="2008-07" db="EMBL/GenBank/DDBJ databases">
        <authorList>
            <person name="Gonzalez J."/>
            <person name="Sokolova T."/>
            <person name="Ferriera S."/>
            <person name="Johnson J."/>
            <person name="Kravitz S."/>
            <person name="Beeson K."/>
            <person name="Sutton G."/>
            <person name="Rogers Y.-H."/>
            <person name="Friedman R."/>
            <person name="Frazier M."/>
            <person name="Venter J.C."/>
        </authorList>
    </citation>
    <scope>NUCLEOTIDE SEQUENCE [LARGE SCALE GENOMIC DNA]</scope>
    <source>
        <strain evidence="11 12">DSM 12653</strain>
    </source>
</reference>
<proteinExistence type="inferred from homology"/>
<dbReference type="EMBL" id="ABXP02000040">
    <property type="protein sequence ID" value="KKC30312.1"/>
    <property type="molecule type" value="Genomic_DNA"/>
</dbReference>
<comment type="similarity">
    <text evidence="1 8">Belongs to the RNase PH family.</text>
</comment>
<keyword evidence="6 8" id="KW-0548">Nucleotidyltransferase</keyword>
<dbReference type="GO" id="GO:0000049">
    <property type="term" value="F:tRNA binding"/>
    <property type="evidence" value="ECO:0007669"/>
    <property type="project" value="UniProtKB-UniRule"/>
</dbReference>
<protein>
    <recommendedName>
        <fullName evidence="8">Ribonuclease PH</fullName>
        <shortName evidence="8">RNase PH</shortName>
        <ecNumber evidence="8">2.7.7.56</ecNumber>
    </recommendedName>
    <alternativeName>
        <fullName evidence="8">tRNA nucleotidyltransferase</fullName>
    </alternativeName>
</protein>
<dbReference type="HAMAP" id="MF_00564">
    <property type="entry name" value="RNase_PH"/>
    <property type="match status" value="1"/>
</dbReference>
<reference evidence="12" key="3">
    <citation type="submission" date="2015-02" db="EMBL/GenBank/DDBJ databases">
        <title>Genome analysis of three genomes within the thermophilic hydrogenogenic bacterial species Caldanaerobacter subterraneus.</title>
        <authorList>
            <person name="Sant'Anna F.H."/>
            <person name="Lebedinsky A."/>
            <person name="Sokolova T."/>
            <person name="Robb F.T."/>
            <person name="Gonzalez J.M."/>
        </authorList>
    </citation>
    <scope>NUCLEOTIDE SEQUENCE [LARGE SCALE GENOMIC DNA]</scope>
    <source>
        <strain evidence="12">DSM 12653</strain>
    </source>
</reference>
<dbReference type="CDD" id="cd11362">
    <property type="entry name" value="RNase_PH_bact"/>
    <property type="match status" value="1"/>
</dbReference>
<dbReference type="PROSITE" id="PS01277">
    <property type="entry name" value="RIBONUCLEASE_PH"/>
    <property type="match status" value="1"/>
</dbReference>
<dbReference type="NCBIfam" id="TIGR01966">
    <property type="entry name" value="RNasePH"/>
    <property type="match status" value="1"/>
</dbReference>
<keyword evidence="3 8" id="KW-0820">tRNA-binding</keyword>
<dbReference type="InterPro" id="IPR001247">
    <property type="entry name" value="ExoRNase_PH_dom1"/>
</dbReference>
<evidence type="ECO:0000256" key="3">
    <source>
        <dbReference type="ARBA" id="ARBA00022555"/>
    </source>
</evidence>
<dbReference type="GO" id="GO:0031125">
    <property type="term" value="P:rRNA 3'-end processing"/>
    <property type="evidence" value="ECO:0007669"/>
    <property type="project" value="UniProtKB-ARBA"/>
</dbReference>
<feature type="domain" description="Exoribonuclease phosphorolytic" evidence="9">
    <location>
        <begin position="11"/>
        <end position="141"/>
    </location>
</feature>
<evidence type="ECO:0000313" key="12">
    <source>
        <dbReference type="Proteomes" id="UP000010146"/>
    </source>
</evidence>
<keyword evidence="5 8" id="KW-0819">tRNA processing</keyword>
<feature type="binding site" evidence="8">
    <location>
        <begin position="125"/>
        <end position="127"/>
    </location>
    <ligand>
        <name>phosphate</name>
        <dbReference type="ChEBI" id="CHEBI:43474"/>
        <note>substrate</note>
    </ligand>
</feature>
<keyword evidence="7" id="KW-0694">RNA-binding</keyword>
<dbReference type="FunFam" id="3.30.230.70:FF:000003">
    <property type="entry name" value="Ribonuclease PH"/>
    <property type="match status" value="1"/>
</dbReference>
<comment type="catalytic activity">
    <reaction evidence="8">
        <text>tRNA(n+1) + phosphate = tRNA(n) + a ribonucleoside 5'-diphosphate</text>
        <dbReference type="Rhea" id="RHEA:10628"/>
        <dbReference type="Rhea" id="RHEA-COMP:17343"/>
        <dbReference type="Rhea" id="RHEA-COMP:17344"/>
        <dbReference type="ChEBI" id="CHEBI:43474"/>
        <dbReference type="ChEBI" id="CHEBI:57930"/>
        <dbReference type="ChEBI" id="CHEBI:173114"/>
        <dbReference type="EC" id="2.7.7.56"/>
    </reaction>
</comment>
<name>A0A0F5PNS4_9THEO</name>
<dbReference type="InterPro" id="IPR015847">
    <property type="entry name" value="ExoRNase_PH_dom2"/>
</dbReference>
<reference evidence="11 12" key="2">
    <citation type="journal article" date="2015" name="BMC Genomics">
        <title>Analysis of three genomes within the thermophilic bacterial species Caldanaerobacter subterraneus with a focus on carbon monoxide dehydrogenase evolution and hydrolase diversity.</title>
        <authorList>
            <person name="Sant'Anna F.H."/>
            <person name="Lebedinsky A.V."/>
            <person name="Sokolova T.G."/>
            <person name="Robb F.T."/>
            <person name="Gonzalez J.M."/>
        </authorList>
    </citation>
    <scope>NUCLEOTIDE SEQUENCE [LARGE SCALE GENOMIC DNA]</scope>
    <source>
        <strain evidence="11 12">DSM 12653</strain>
    </source>
</reference>
<dbReference type="InterPro" id="IPR050080">
    <property type="entry name" value="RNase_PH"/>
</dbReference>
<dbReference type="PANTHER" id="PTHR11953:SF0">
    <property type="entry name" value="EXOSOME COMPLEX COMPONENT RRP41"/>
    <property type="match status" value="1"/>
</dbReference>
<dbReference type="RefSeq" id="WP_011025033.1">
    <property type="nucleotide sequence ID" value="NZ_ABXP02000040.1"/>
</dbReference>
<evidence type="ECO:0000259" key="9">
    <source>
        <dbReference type="Pfam" id="PF01138"/>
    </source>
</evidence>
<dbReference type="Pfam" id="PF03725">
    <property type="entry name" value="RNase_PH_C"/>
    <property type="match status" value="1"/>
</dbReference>
<dbReference type="InterPro" id="IPR036345">
    <property type="entry name" value="ExoRNase_PH_dom2_sf"/>
</dbReference>
<dbReference type="GO" id="GO:0000175">
    <property type="term" value="F:3'-5'-RNA exonuclease activity"/>
    <property type="evidence" value="ECO:0007669"/>
    <property type="project" value="UniProtKB-UniRule"/>
</dbReference>
<dbReference type="Proteomes" id="UP000010146">
    <property type="component" value="Unassembled WGS sequence"/>
</dbReference>
<dbReference type="InterPro" id="IPR020568">
    <property type="entry name" value="Ribosomal_Su5_D2-typ_SF"/>
</dbReference>
<dbReference type="GO" id="GO:0016075">
    <property type="term" value="P:rRNA catabolic process"/>
    <property type="evidence" value="ECO:0007669"/>
    <property type="project" value="UniProtKB-UniRule"/>
</dbReference>
<dbReference type="Pfam" id="PF01138">
    <property type="entry name" value="RNase_PH"/>
    <property type="match status" value="1"/>
</dbReference>
<dbReference type="Gene3D" id="3.30.230.70">
    <property type="entry name" value="GHMP Kinase, N-terminal domain"/>
    <property type="match status" value="1"/>
</dbReference>
<evidence type="ECO:0000256" key="1">
    <source>
        <dbReference type="ARBA" id="ARBA00006678"/>
    </source>
</evidence>
<dbReference type="InterPro" id="IPR027408">
    <property type="entry name" value="PNPase/RNase_PH_dom_sf"/>
</dbReference>
<evidence type="ECO:0000256" key="5">
    <source>
        <dbReference type="ARBA" id="ARBA00022694"/>
    </source>
</evidence>
<comment type="subunit">
    <text evidence="8">Homohexameric ring arranged as a trimer of dimers.</text>
</comment>
<dbReference type="InterPro" id="IPR002381">
    <property type="entry name" value="RNase_PH_bac-type"/>
</dbReference>
<dbReference type="SMR" id="A0A0F5PNS4"/>
<sequence>MNRIDGREFNELRPIKITRNFNKFAEGSVLIEMGETKVICTASIEDKVPPFQKGTGKGWITSEYGMLPRATEVRNPREVTKGRPSGRTMEIQRLIGRSLRAVVDLEALGERTIWIDCDVIQADGGTRTASITGSFIALADALNKLVEKGELQKIPLKSFVAAVSVGIVEGNKLLDLSFQEDANALVDMNVVMTDKGEIVEIQGTGEGGPFSRQNFEELLDLAAHGIEQIIKIQKEVLSDIADKIGVENVEVDSGNSQSQQG</sequence>
<dbReference type="EC" id="2.7.7.56" evidence="8"/>
<dbReference type="SUPFAM" id="SSF54211">
    <property type="entry name" value="Ribosomal protein S5 domain 2-like"/>
    <property type="match status" value="1"/>
</dbReference>
<dbReference type="InterPro" id="IPR018336">
    <property type="entry name" value="RNase_PH_CS"/>
</dbReference>
<evidence type="ECO:0000256" key="8">
    <source>
        <dbReference type="HAMAP-Rule" id="MF_00564"/>
    </source>
</evidence>
<dbReference type="SUPFAM" id="SSF55666">
    <property type="entry name" value="Ribonuclease PH domain 2-like"/>
    <property type="match status" value="1"/>
</dbReference>
<evidence type="ECO:0000256" key="6">
    <source>
        <dbReference type="ARBA" id="ARBA00022695"/>
    </source>
</evidence>
<feature type="domain" description="Exoribonuclease phosphorolytic" evidence="10">
    <location>
        <begin position="159"/>
        <end position="223"/>
    </location>
</feature>
<gene>
    <name evidence="8" type="primary">rph</name>
    <name evidence="11" type="ORF">CDSM653_00641</name>
</gene>
<evidence type="ECO:0000313" key="11">
    <source>
        <dbReference type="EMBL" id="KKC30312.1"/>
    </source>
</evidence>